<organism evidence="1 2">
    <name type="scientific">Mytilus edulis</name>
    <name type="common">Blue mussel</name>
    <dbReference type="NCBI Taxonomy" id="6550"/>
    <lineage>
        <taxon>Eukaryota</taxon>
        <taxon>Metazoa</taxon>
        <taxon>Spiralia</taxon>
        <taxon>Lophotrochozoa</taxon>
        <taxon>Mollusca</taxon>
        <taxon>Bivalvia</taxon>
        <taxon>Autobranchia</taxon>
        <taxon>Pteriomorphia</taxon>
        <taxon>Mytilida</taxon>
        <taxon>Mytiloidea</taxon>
        <taxon>Mytilidae</taxon>
        <taxon>Mytilinae</taxon>
        <taxon>Mytilus</taxon>
    </lineage>
</organism>
<dbReference type="OrthoDB" id="6199163at2759"/>
<gene>
    <name evidence="1" type="ORF">MEDL_54273</name>
</gene>
<accession>A0A8S3U6R0</accession>
<evidence type="ECO:0000313" key="2">
    <source>
        <dbReference type="Proteomes" id="UP000683360"/>
    </source>
</evidence>
<comment type="caution">
    <text evidence="1">The sequence shown here is derived from an EMBL/GenBank/DDBJ whole genome shotgun (WGS) entry which is preliminary data.</text>
</comment>
<sequence length="330" mass="37631">MSLNLTYKQESGQDIGTLKSLQDRLSRKNIGDNVNDHYEANKDFFISVTDMYIVECFLEFFGMEDKYSTPTKHVPPTFNTNDEMKEWYFSTVEMIVKQHVFLQTITTGAKQQMLEGILIYEICNMHIDLDRRTSLYEALISYVKAKKVENFKDKHPGYAIICMAVVNNAIVHVVSTDADKTPDQAADNNIVSIPYSSVLETNVYDLHVGIMRSLISKSAKPITSLSKEFKEKTDLWVKSTLQQVIAASTAEEVDCFPLLFPIVFMSNTTALQKIPAVQQLILPPLTFSARPSSLHLVLMPTKPRHIIEYYTNLQVKDLDMDFDVYIQVLC</sequence>
<dbReference type="Proteomes" id="UP000683360">
    <property type="component" value="Unassembled WGS sequence"/>
</dbReference>
<keyword evidence="2" id="KW-1185">Reference proteome</keyword>
<reference evidence="1" key="1">
    <citation type="submission" date="2021-03" db="EMBL/GenBank/DDBJ databases">
        <authorList>
            <person name="Bekaert M."/>
        </authorList>
    </citation>
    <scope>NUCLEOTIDE SEQUENCE</scope>
</reference>
<proteinExistence type="predicted"/>
<name>A0A8S3U6R0_MYTED</name>
<dbReference type="EMBL" id="CAJPWZ010002626">
    <property type="protein sequence ID" value="CAG2242080.1"/>
    <property type="molecule type" value="Genomic_DNA"/>
</dbReference>
<dbReference type="AlphaFoldDB" id="A0A8S3U6R0"/>
<protein>
    <submittedName>
        <fullName evidence="1">Uncharacterized protein</fullName>
    </submittedName>
</protein>
<evidence type="ECO:0000313" key="1">
    <source>
        <dbReference type="EMBL" id="CAG2242080.1"/>
    </source>
</evidence>